<evidence type="ECO:0000313" key="4">
    <source>
        <dbReference type="WBParaSite" id="GPUH_0000726101-mRNA-1"/>
    </source>
</evidence>
<accession>A0A183DEW1</accession>
<evidence type="ECO:0000256" key="1">
    <source>
        <dbReference type="SAM" id="MobiDB-lite"/>
    </source>
</evidence>
<evidence type="ECO:0000313" key="2">
    <source>
        <dbReference type="EMBL" id="VDK57731.1"/>
    </source>
</evidence>
<feature type="compositionally biased region" description="Basic and acidic residues" evidence="1">
    <location>
        <begin position="57"/>
        <end position="81"/>
    </location>
</feature>
<gene>
    <name evidence="2" type="ORF">GPUH_LOCUS7255</name>
</gene>
<feature type="compositionally biased region" description="Low complexity" evidence="1">
    <location>
        <begin position="33"/>
        <end position="48"/>
    </location>
</feature>
<dbReference type="EMBL" id="UYRT01018462">
    <property type="protein sequence ID" value="VDK57731.1"/>
    <property type="molecule type" value="Genomic_DNA"/>
</dbReference>
<reference evidence="4" key="1">
    <citation type="submission" date="2016-06" db="UniProtKB">
        <authorList>
            <consortium name="WormBaseParasite"/>
        </authorList>
    </citation>
    <scope>IDENTIFICATION</scope>
</reference>
<name>A0A183DEW1_9BILA</name>
<protein>
    <submittedName>
        <fullName evidence="4">60S ribosomal protein L7a</fullName>
    </submittedName>
</protein>
<evidence type="ECO:0000313" key="3">
    <source>
        <dbReference type="Proteomes" id="UP000271098"/>
    </source>
</evidence>
<dbReference type="WBParaSite" id="GPUH_0000726101-mRNA-1">
    <property type="protein sequence ID" value="GPUH_0000726101-mRNA-1"/>
    <property type="gene ID" value="GPUH_0000726101"/>
</dbReference>
<feature type="region of interest" description="Disordered" evidence="1">
    <location>
        <begin position="1"/>
        <end position="81"/>
    </location>
</feature>
<dbReference type="Proteomes" id="UP000271098">
    <property type="component" value="Unassembled WGS sequence"/>
</dbReference>
<organism evidence="4">
    <name type="scientific">Gongylonema pulchrum</name>
    <dbReference type="NCBI Taxonomy" id="637853"/>
    <lineage>
        <taxon>Eukaryota</taxon>
        <taxon>Metazoa</taxon>
        <taxon>Ecdysozoa</taxon>
        <taxon>Nematoda</taxon>
        <taxon>Chromadorea</taxon>
        <taxon>Rhabditida</taxon>
        <taxon>Spirurina</taxon>
        <taxon>Spiruromorpha</taxon>
        <taxon>Spiruroidea</taxon>
        <taxon>Gongylonematidae</taxon>
        <taxon>Gongylonema</taxon>
    </lineage>
</organism>
<sequence>MKGKNYIGLPLQQSKTPGVLKQPVKMPKDAAPLKDAAPPPALARAPAATDNKSNAAADDKQSDEKQKEKLEKEKRPKEIKPKVMKLGAKEVTLFSFPFMVFHLGIDIQ</sequence>
<proteinExistence type="predicted"/>
<reference evidence="2 3" key="2">
    <citation type="submission" date="2018-11" db="EMBL/GenBank/DDBJ databases">
        <authorList>
            <consortium name="Pathogen Informatics"/>
        </authorList>
    </citation>
    <scope>NUCLEOTIDE SEQUENCE [LARGE SCALE GENOMIC DNA]</scope>
</reference>
<keyword evidence="3" id="KW-1185">Reference proteome</keyword>
<dbReference type="AlphaFoldDB" id="A0A183DEW1"/>